<organism evidence="2 3">
    <name type="scientific">Acanthopleuribacter pedis</name>
    <dbReference type="NCBI Taxonomy" id="442870"/>
    <lineage>
        <taxon>Bacteria</taxon>
        <taxon>Pseudomonadati</taxon>
        <taxon>Acidobacteriota</taxon>
        <taxon>Holophagae</taxon>
        <taxon>Acanthopleuribacterales</taxon>
        <taxon>Acanthopleuribacteraceae</taxon>
        <taxon>Acanthopleuribacter</taxon>
    </lineage>
</organism>
<evidence type="ECO:0000256" key="1">
    <source>
        <dbReference type="SAM" id="MobiDB-lite"/>
    </source>
</evidence>
<sequence length="391" mass="44508">MVQYAKQAGHRNKNPGLSVTGYQSGEQGDLRQDPSKVRNSFQQTPRVQPPHRRPHRPVRRFQNPRRRQNKKNGSRQLTRQQSSSLDFFSRGIMSEPIFPQISAGLMKTRSLYNQLKTETKKNLGTGSVSTLFQAIFLESIAYLDRTAQVPITSKVEGKTYFLFSSGKKTSRAVNADLYLSDPTSLNPFFMAMQSNDWEALSAEEITQQAYTLAMAFITSVDLQKTGDVKTPGTFFELLCGHLVTLLLGVQPKKRIPVLNLDQTATLPTDFIFDLGENRPKFHVPIKTSTRERVIQVWAHQRVLDGIYGLERFKGTLICLSEVKKNAATHVVTEICLPTQWKVYQSFIARMHRVYYFDLPSKYEALNRQIPRITVLPFGSLFKEVERLSAGE</sequence>
<dbReference type="Proteomes" id="UP000664417">
    <property type="component" value="Unassembled WGS sequence"/>
</dbReference>
<comment type="caution">
    <text evidence="2">The sequence shown here is derived from an EMBL/GenBank/DDBJ whole genome shotgun (WGS) entry which is preliminary data.</text>
</comment>
<evidence type="ECO:0000313" key="3">
    <source>
        <dbReference type="Proteomes" id="UP000664417"/>
    </source>
</evidence>
<proteinExistence type="predicted"/>
<keyword evidence="3" id="KW-1185">Reference proteome</keyword>
<feature type="region of interest" description="Disordered" evidence="1">
    <location>
        <begin position="1"/>
        <end position="82"/>
    </location>
</feature>
<protein>
    <submittedName>
        <fullName evidence="2">Uncharacterized protein</fullName>
    </submittedName>
</protein>
<reference evidence="2" key="1">
    <citation type="submission" date="2021-03" db="EMBL/GenBank/DDBJ databases">
        <authorList>
            <person name="Wang G."/>
        </authorList>
    </citation>
    <scope>NUCLEOTIDE SEQUENCE</scope>
    <source>
        <strain evidence="2">KCTC 12899</strain>
    </source>
</reference>
<accession>A0A8J7QHW0</accession>
<dbReference type="RefSeq" id="WP_207860539.1">
    <property type="nucleotide sequence ID" value="NZ_JAFREP010000018.1"/>
</dbReference>
<dbReference type="EMBL" id="JAFREP010000018">
    <property type="protein sequence ID" value="MBO1320585.1"/>
    <property type="molecule type" value="Genomic_DNA"/>
</dbReference>
<feature type="compositionally biased region" description="Polar residues" evidence="1">
    <location>
        <begin position="15"/>
        <end position="26"/>
    </location>
</feature>
<dbReference type="AlphaFoldDB" id="A0A8J7QHW0"/>
<name>A0A8J7QHW0_9BACT</name>
<evidence type="ECO:0000313" key="2">
    <source>
        <dbReference type="EMBL" id="MBO1320585.1"/>
    </source>
</evidence>
<gene>
    <name evidence="2" type="ORF">J3U88_19060</name>
</gene>
<feature type="compositionally biased region" description="Basic residues" evidence="1">
    <location>
        <begin position="49"/>
        <end position="73"/>
    </location>
</feature>